<dbReference type="RefSeq" id="WP_338893076.1">
    <property type="nucleotide sequence ID" value="NZ_CP147846.1"/>
</dbReference>
<evidence type="ECO:0000313" key="1">
    <source>
        <dbReference type="EMBL" id="WXG71346.1"/>
    </source>
</evidence>
<sequence>MIEGVDSALTGPHGDRTLAAYQAAAHLYVARTERSRAELQVFMEKFAAHVRGGRVLELGSGPGWDAQHLDGMGVHVERTDGTPGLVDLMRADGFDARLLNIVTDDLGGPYDGIFANAVLLHLTREEFLSVLRRARRSSRVFAFTLKEGDGSGWSTAKLELPRYFTYWREPAIRAALNSAGWSVSSIEQVGDSKTQSWLFVLAT</sequence>
<protein>
    <submittedName>
        <fullName evidence="1">Class I SAM-dependent methyltransferase</fullName>
        <ecNumber evidence="1">2.1.-.-</ecNumber>
    </submittedName>
</protein>
<dbReference type="CDD" id="cd02440">
    <property type="entry name" value="AdoMet_MTases"/>
    <property type="match status" value="1"/>
</dbReference>
<dbReference type="Proteomes" id="UP001432000">
    <property type="component" value="Chromosome"/>
</dbReference>
<reference evidence="1 2" key="1">
    <citation type="submission" date="2024-03" db="EMBL/GenBank/DDBJ databases">
        <title>Natural products discovery in diverse microorganisms through a two-stage MS feature dereplication strategy.</title>
        <authorList>
            <person name="Zhang R."/>
        </authorList>
    </citation>
    <scope>NUCLEOTIDE SEQUENCE [LARGE SCALE GENOMIC DNA]</scope>
    <source>
        <strain evidence="1 2">18930</strain>
    </source>
</reference>
<dbReference type="EC" id="2.1.-.-" evidence="1"/>
<organism evidence="1 2">
    <name type="scientific">Rhodococcus sovatensis</name>
    <dbReference type="NCBI Taxonomy" id="1805840"/>
    <lineage>
        <taxon>Bacteria</taxon>
        <taxon>Bacillati</taxon>
        <taxon>Actinomycetota</taxon>
        <taxon>Actinomycetes</taxon>
        <taxon>Mycobacteriales</taxon>
        <taxon>Nocardiaceae</taxon>
        <taxon>Rhodococcus</taxon>
    </lineage>
</organism>
<keyword evidence="1" id="KW-0489">Methyltransferase</keyword>
<dbReference type="EMBL" id="CP147846">
    <property type="protein sequence ID" value="WXG71346.1"/>
    <property type="molecule type" value="Genomic_DNA"/>
</dbReference>
<dbReference type="InterPro" id="IPR029063">
    <property type="entry name" value="SAM-dependent_MTases_sf"/>
</dbReference>
<accession>A0ABZ2PXV4</accession>
<keyword evidence="2" id="KW-1185">Reference proteome</keyword>
<name>A0ABZ2PXV4_9NOCA</name>
<dbReference type="GO" id="GO:0008168">
    <property type="term" value="F:methyltransferase activity"/>
    <property type="evidence" value="ECO:0007669"/>
    <property type="project" value="UniProtKB-KW"/>
</dbReference>
<dbReference type="Gene3D" id="3.40.50.150">
    <property type="entry name" value="Vaccinia Virus protein VP39"/>
    <property type="match status" value="1"/>
</dbReference>
<proteinExistence type="predicted"/>
<dbReference type="SUPFAM" id="SSF53335">
    <property type="entry name" value="S-adenosyl-L-methionine-dependent methyltransferases"/>
    <property type="match status" value="1"/>
</dbReference>
<keyword evidence="1" id="KW-0808">Transferase</keyword>
<gene>
    <name evidence="1" type="ORF">WDS16_13175</name>
</gene>
<evidence type="ECO:0000313" key="2">
    <source>
        <dbReference type="Proteomes" id="UP001432000"/>
    </source>
</evidence>
<dbReference type="GO" id="GO:0032259">
    <property type="term" value="P:methylation"/>
    <property type="evidence" value="ECO:0007669"/>
    <property type="project" value="UniProtKB-KW"/>
</dbReference>